<dbReference type="Pfam" id="PF23232">
    <property type="entry name" value="AAA_lid_13"/>
    <property type="match status" value="1"/>
</dbReference>
<dbReference type="PANTHER" id="PTHR46411:SF2">
    <property type="entry name" value="AAA+ ATPASE DOMAIN-CONTAINING PROTEIN"/>
    <property type="match status" value="1"/>
</dbReference>
<protein>
    <submittedName>
        <fullName evidence="2">P-loop containing nucleoside triphosphate hydrolase protein</fullName>
    </submittedName>
</protein>
<dbReference type="Proteomes" id="UP000800092">
    <property type="component" value="Unassembled WGS sequence"/>
</dbReference>
<evidence type="ECO:0000313" key="3">
    <source>
        <dbReference type="Proteomes" id="UP000800092"/>
    </source>
</evidence>
<dbReference type="InterPro" id="IPR003959">
    <property type="entry name" value="ATPase_AAA_core"/>
</dbReference>
<feature type="domain" description="AAA+ ATPase" evidence="1">
    <location>
        <begin position="111"/>
        <end position="238"/>
    </location>
</feature>
<keyword evidence="3" id="KW-1185">Reference proteome</keyword>
<dbReference type="GO" id="GO:0005524">
    <property type="term" value="F:ATP binding"/>
    <property type="evidence" value="ECO:0007669"/>
    <property type="project" value="InterPro"/>
</dbReference>
<dbReference type="AlphaFoldDB" id="A0A6A6HHU5"/>
<dbReference type="Gene3D" id="3.40.50.300">
    <property type="entry name" value="P-loop containing nucleotide triphosphate hydrolases"/>
    <property type="match status" value="1"/>
</dbReference>
<dbReference type="Pfam" id="PF00004">
    <property type="entry name" value="AAA"/>
    <property type="match status" value="1"/>
</dbReference>
<proteinExistence type="predicted"/>
<dbReference type="InterPro" id="IPR027417">
    <property type="entry name" value="P-loop_NTPase"/>
</dbReference>
<reference evidence="2" key="1">
    <citation type="journal article" date="2020" name="Stud. Mycol.">
        <title>101 Dothideomycetes genomes: a test case for predicting lifestyles and emergence of pathogens.</title>
        <authorList>
            <person name="Haridas S."/>
            <person name="Albert R."/>
            <person name="Binder M."/>
            <person name="Bloem J."/>
            <person name="Labutti K."/>
            <person name="Salamov A."/>
            <person name="Andreopoulos B."/>
            <person name="Baker S."/>
            <person name="Barry K."/>
            <person name="Bills G."/>
            <person name="Bluhm B."/>
            <person name="Cannon C."/>
            <person name="Castanera R."/>
            <person name="Culley D."/>
            <person name="Daum C."/>
            <person name="Ezra D."/>
            <person name="Gonzalez J."/>
            <person name="Henrissat B."/>
            <person name="Kuo A."/>
            <person name="Liang C."/>
            <person name="Lipzen A."/>
            <person name="Lutzoni F."/>
            <person name="Magnuson J."/>
            <person name="Mondo S."/>
            <person name="Nolan M."/>
            <person name="Ohm R."/>
            <person name="Pangilinan J."/>
            <person name="Park H.-J."/>
            <person name="Ramirez L."/>
            <person name="Alfaro M."/>
            <person name="Sun H."/>
            <person name="Tritt A."/>
            <person name="Yoshinaga Y."/>
            <person name="Zwiers L.-H."/>
            <person name="Turgeon B."/>
            <person name="Goodwin S."/>
            <person name="Spatafora J."/>
            <person name="Crous P."/>
            <person name="Grigoriev I."/>
        </authorList>
    </citation>
    <scope>NUCLEOTIDE SEQUENCE</scope>
    <source>
        <strain evidence="2">Tuck. ex Michener</strain>
    </source>
</reference>
<dbReference type="PANTHER" id="PTHR46411">
    <property type="entry name" value="FAMILY ATPASE, PUTATIVE-RELATED"/>
    <property type="match status" value="1"/>
</dbReference>
<dbReference type="InterPro" id="IPR003593">
    <property type="entry name" value="AAA+_ATPase"/>
</dbReference>
<evidence type="ECO:0000259" key="1">
    <source>
        <dbReference type="SMART" id="SM00382"/>
    </source>
</evidence>
<sequence length="339" mass="38290">MVDIWNFRRAFPNSETARSNATSDLSEDDMRQEKPPGDEFVFLLPLSVYAFNFQDKNWRTLLVSNTGEVEWNEAAFDTVVLAEDTKTLVKALVMNMIEPGNATDIISGKGNGLVMLLHGGPGTGKTLTAESVAEYARKPLYRVTCGDIGTSPTAVEKHLKNVLMLGKSWDAVVLLDEAEVFLQERSLVDINRNALVSVFLRVLEYYDGILILTSNRVGIFDEGFKSRIQLAIHYDKLGLASRIQVWSNFIDRLATSQHGELDIDDLERHVNDLARYVLNGREIRNALTTGRQLARYEKKPLTYESLKHVIDVSSRFDKYLKDVNDGLDDDQLARDECLR</sequence>
<accession>A0A6A6HHU5</accession>
<evidence type="ECO:0000313" key="2">
    <source>
        <dbReference type="EMBL" id="KAF2237724.1"/>
    </source>
</evidence>
<dbReference type="SMART" id="SM00382">
    <property type="entry name" value="AAA"/>
    <property type="match status" value="1"/>
</dbReference>
<dbReference type="GO" id="GO:0016887">
    <property type="term" value="F:ATP hydrolysis activity"/>
    <property type="evidence" value="ECO:0007669"/>
    <property type="project" value="InterPro"/>
</dbReference>
<dbReference type="EMBL" id="ML991779">
    <property type="protein sequence ID" value="KAF2237724.1"/>
    <property type="molecule type" value="Genomic_DNA"/>
</dbReference>
<organism evidence="2 3">
    <name type="scientific">Viridothelium virens</name>
    <name type="common">Speckled blister lichen</name>
    <name type="synonym">Trypethelium virens</name>
    <dbReference type="NCBI Taxonomy" id="1048519"/>
    <lineage>
        <taxon>Eukaryota</taxon>
        <taxon>Fungi</taxon>
        <taxon>Dikarya</taxon>
        <taxon>Ascomycota</taxon>
        <taxon>Pezizomycotina</taxon>
        <taxon>Dothideomycetes</taxon>
        <taxon>Dothideomycetes incertae sedis</taxon>
        <taxon>Trypetheliales</taxon>
        <taxon>Trypetheliaceae</taxon>
        <taxon>Viridothelium</taxon>
    </lineage>
</organism>
<gene>
    <name evidence="2" type="ORF">EV356DRAFT_441604</name>
</gene>
<dbReference type="SUPFAM" id="SSF52540">
    <property type="entry name" value="P-loop containing nucleoside triphosphate hydrolases"/>
    <property type="match status" value="1"/>
</dbReference>
<name>A0A6A6HHU5_VIRVR</name>
<dbReference type="InterPro" id="IPR056599">
    <property type="entry name" value="AAA_lid_fung"/>
</dbReference>
<dbReference type="OrthoDB" id="10042665at2759"/>
<keyword evidence="2" id="KW-0378">Hydrolase</keyword>